<feature type="transmembrane region" description="Helical" evidence="4">
    <location>
        <begin position="214"/>
        <end position="240"/>
    </location>
</feature>
<reference evidence="7 8" key="1">
    <citation type="submission" date="2016-10" db="EMBL/GenBank/DDBJ databases">
        <authorList>
            <person name="de Groot N.N."/>
        </authorList>
    </citation>
    <scope>NUCLEOTIDE SEQUENCE [LARGE SCALE GENOMIC DNA]</scope>
    <source>
        <strain evidence="7 8">LMG 27941</strain>
    </source>
</reference>
<evidence type="ECO:0000313" key="9">
    <source>
        <dbReference type="Proteomes" id="UP001329505"/>
    </source>
</evidence>
<protein>
    <submittedName>
        <fullName evidence="6">MFS transporter</fullName>
    </submittedName>
    <submittedName>
        <fullName evidence="7">Predicted arabinose efflux permease, MFS family</fullName>
    </submittedName>
</protein>
<name>A0A1H9P9B3_9PSED</name>
<feature type="transmembrane region" description="Helical" evidence="4">
    <location>
        <begin position="283"/>
        <end position="303"/>
    </location>
</feature>
<dbReference type="RefSeq" id="WP_094011822.1">
    <property type="nucleotide sequence ID" value="NZ_CP128543.1"/>
</dbReference>
<sequence>MLRALKGYPAAVRLLLFTTFTLTMARAITLPYLVVYLSTHLGLSVGQTGLLVGGAMLLASMLSLYGGHLVDTLHSHTLIVACTLVFAVAFLGIVASTSAALFFCFLVIAYLAQTVVDIAAKAGFCALLPENQRGEVFAIKYTFNNIAWAAGPMLGVLLIEADDHLPFVVSALIGLSLSLVYYRLGERNLLSLREERPAAGFTQVALGMLRDRRLVCFTLGGVLSAVVFGQFTAYLSQYLVVTLNDPAEVARLAGYLVTTNALAVIGLQYLIGRRITRQHLMPWLMAGMAMFVAGLLGFSVAASAPAWCLAMLVFTLGEIIVIPAEFMFIDLIAPEHLRGVYYGAQNLSNLGAGLGPILVGLALGHVVPVTVFCLLIGSVLLAAVFYWMGTRRARQA</sequence>
<dbReference type="InterPro" id="IPR011701">
    <property type="entry name" value="MFS"/>
</dbReference>
<feature type="transmembrane region" description="Helical" evidence="4">
    <location>
        <begin position="309"/>
        <end position="328"/>
    </location>
</feature>
<evidence type="ECO:0000313" key="8">
    <source>
        <dbReference type="Proteomes" id="UP000199221"/>
    </source>
</evidence>
<feature type="transmembrane region" description="Helical" evidence="4">
    <location>
        <begin position="43"/>
        <end position="65"/>
    </location>
</feature>
<reference evidence="6 9" key="2">
    <citation type="submission" date="2024-01" db="EMBL/GenBank/DDBJ databases">
        <title>Unpublished Manusciprt.</title>
        <authorList>
            <person name="Duman M."/>
            <person name="Valdes E.G."/>
            <person name="Ajmi N."/>
            <person name="Altun S."/>
            <person name="Saticioglu I.B."/>
        </authorList>
    </citation>
    <scope>NUCLEOTIDE SEQUENCE [LARGE SCALE GENOMIC DNA]</scope>
    <source>
        <strain evidence="6 9">139P</strain>
    </source>
</reference>
<dbReference type="Pfam" id="PF07690">
    <property type="entry name" value="MFS_1"/>
    <property type="match status" value="1"/>
</dbReference>
<dbReference type="GO" id="GO:0022857">
    <property type="term" value="F:transmembrane transporter activity"/>
    <property type="evidence" value="ECO:0007669"/>
    <property type="project" value="InterPro"/>
</dbReference>
<dbReference type="Proteomes" id="UP001329505">
    <property type="component" value="Unassembled WGS sequence"/>
</dbReference>
<gene>
    <name evidence="7" type="ORF">SAMN05216230_10880</name>
    <name evidence="6" type="ORF">V0R55_13530</name>
</gene>
<keyword evidence="2 4" id="KW-1133">Transmembrane helix</keyword>
<feature type="transmembrane region" description="Helical" evidence="4">
    <location>
        <begin position="165"/>
        <end position="184"/>
    </location>
</feature>
<evidence type="ECO:0000256" key="4">
    <source>
        <dbReference type="SAM" id="Phobius"/>
    </source>
</evidence>
<dbReference type="Proteomes" id="UP000199221">
    <property type="component" value="Unassembled WGS sequence"/>
</dbReference>
<feature type="transmembrane region" description="Helical" evidence="4">
    <location>
        <begin position="100"/>
        <end position="120"/>
    </location>
</feature>
<proteinExistence type="predicted"/>
<dbReference type="SUPFAM" id="SSF103473">
    <property type="entry name" value="MFS general substrate transporter"/>
    <property type="match status" value="1"/>
</dbReference>
<feature type="transmembrane region" description="Helical" evidence="4">
    <location>
        <begin position="141"/>
        <end position="159"/>
    </location>
</feature>
<feature type="transmembrane region" description="Helical" evidence="4">
    <location>
        <begin position="369"/>
        <end position="388"/>
    </location>
</feature>
<dbReference type="Gene3D" id="1.20.1250.20">
    <property type="entry name" value="MFS general substrate transporter like domains"/>
    <property type="match status" value="1"/>
</dbReference>
<evidence type="ECO:0000313" key="7">
    <source>
        <dbReference type="EMBL" id="SER44854.1"/>
    </source>
</evidence>
<dbReference type="PANTHER" id="PTHR23546:SF1">
    <property type="entry name" value="MEMBRANE PROTEIN"/>
    <property type="match status" value="1"/>
</dbReference>
<evidence type="ECO:0000259" key="5">
    <source>
        <dbReference type="PROSITE" id="PS50850"/>
    </source>
</evidence>
<feature type="domain" description="Major facilitator superfamily (MFS) profile" evidence="5">
    <location>
        <begin position="11"/>
        <end position="394"/>
    </location>
</feature>
<keyword evidence="9" id="KW-1185">Reference proteome</keyword>
<dbReference type="PROSITE" id="PS50850">
    <property type="entry name" value="MFS"/>
    <property type="match status" value="1"/>
</dbReference>
<feature type="transmembrane region" description="Helical" evidence="4">
    <location>
        <begin position="340"/>
        <end position="363"/>
    </location>
</feature>
<evidence type="ECO:0000313" key="6">
    <source>
        <dbReference type="EMBL" id="MEE1881184.1"/>
    </source>
</evidence>
<dbReference type="GeneID" id="93679244"/>
<dbReference type="PANTHER" id="PTHR23546">
    <property type="entry name" value="TRANSPORT PROTEIN"/>
    <property type="match status" value="1"/>
</dbReference>
<feature type="transmembrane region" description="Helical" evidence="4">
    <location>
        <begin position="77"/>
        <end position="94"/>
    </location>
</feature>
<organism evidence="7 8">
    <name type="scientific">Pseudomonas soli</name>
    <dbReference type="NCBI Taxonomy" id="1306993"/>
    <lineage>
        <taxon>Bacteria</taxon>
        <taxon>Pseudomonadati</taxon>
        <taxon>Pseudomonadota</taxon>
        <taxon>Gammaproteobacteria</taxon>
        <taxon>Pseudomonadales</taxon>
        <taxon>Pseudomonadaceae</taxon>
        <taxon>Pseudomonas</taxon>
    </lineage>
</organism>
<evidence type="ECO:0000256" key="3">
    <source>
        <dbReference type="ARBA" id="ARBA00023136"/>
    </source>
</evidence>
<dbReference type="EMBL" id="JAZDQQ010000010">
    <property type="protein sequence ID" value="MEE1881184.1"/>
    <property type="molecule type" value="Genomic_DNA"/>
</dbReference>
<dbReference type="AlphaFoldDB" id="A0A1H9P9B3"/>
<evidence type="ECO:0000256" key="1">
    <source>
        <dbReference type="ARBA" id="ARBA00022692"/>
    </source>
</evidence>
<dbReference type="EMBL" id="FOEQ01000008">
    <property type="protein sequence ID" value="SER44854.1"/>
    <property type="molecule type" value="Genomic_DNA"/>
</dbReference>
<keyword evidence="3 4" id="KW-0472">Membrane</keyword>
<evidence type="ECO:0000256" key="2">
    <source>
        <dbReference type="ARBA" id="ARBA00022989"/>
    </source>
</evidence>
<keyword evidence="1 4" id="KW-0812">Transmembrane</keyword>
<feature type="transmembrane region" description="Helical" evidence="4">
    <location>
        <begin position="252"/>
        <end position="271"/>
    </location>
</feature>
<dbReference type="InterPro" id="IPR036259">
    <property type="entry name" value="MFS_trans_sf"/>
</dbReference>
<accession>A0A1H9P9B3</accession>
<dbReference type="InterPro" id="IPR020846">
    <property type="entry name" value="MFS_dom"/>
</dbReference>